<protein>
    <submittedName>
        <fullName evidence="2">NAD(P)H-dependent oxidoreductase</fullName>
    </submittedName>
</protein>
<dbReference type="InterPro" id="IPR050712">
    <property type="entry name" value="NAD(P)H-dep_reductase"/>
</dbReference>
<evidence type="ECO:0000313" key="3">
    <source>
        <dbReference type="Proteomes" id="UP000783871"/>
    </source>
</evidence>
<dbReference type="PANTHER" id="PTHR30543">
    <property type="entry name" value="CHROMATE REDUCTASE"/>
    <property type="match status" value="1"/>
</dbReference>
<name>A0ABX0Z7Q3_9ACTN</name>
<comment type="caution">
    <text evidence="2">The sequence shown here is derived from an EMBL/GenBank/DDBJ whole genome shotgun (WGS) entry which is preliminary data.</text>
</comment>
<dbReference type="SUPFAM" id="SSF52218">
    <property type="entry name" value="Flavoproteins"/>
    <property type="match status" value="1"/>
</dbReference>
<dbReference type="PANTHER" id="PTHR30543:SF21">
    <property type="entry name" value="NAD(P)H-DEPENDENT FMN REDUCTASE LOT6"/>
    <property type="match status" value="1"/>
</dbReference>
<dbReference type="EMBL" id="JAATEO010000019">
    <property type="protein sequence ID" value="NJP33881.1"/>
    <property type="molecule type" value="Genomic_DNA"/>
</dbReference>
<evidence type="ECO:0000313" key="2">
    <source>
        <dbReference type="EMBL" id="NJP33881.1"/>
    </source>
</evidence>
<dbReference type="InterPro" id="IPR029039">
    <property type="entry name" value="Flavoprotein-like_sf"/>
</dbReference>
<sequence length="218" mass="23393">MQNTQTSGPVRIGVIVGSTRPGRRSTAVAGWVTQVASRHPAVRDGEGVVELVDLAEQDLPLLDEPVPALFGDYRNPHTRRWAGVIGGYDAFLFVTPDYNRSIPAALKNAVDYLYAEWNGKVAGLLTYGVQGGTRAGDHLQAVLGEVRVVVVPTRLALGLFTDFDFADAPPGDPTHPARLKPEDGREQSLTTMLTEIVTWTAALRAAGAAADRRPELVG</sequence>
<dbReference type="Gene3D" id="3.40.50.360">
    <property type="match status" value="1"/>
</dbReference>
<proteinExistence type="predicted"/>
<dbReference type="InterPro" id="IPR005025">
    <property type="entry name" value="FMN_Rdtase-like_dom"/>
</dbReference>
<accession>A0ABX0Z7Q3</accession>
<feature type="domain" description="NADPH-dependent FMN reductase-like" evidence="1">
    <location>
        <begin position="11"/>
        <end position="158"/>
    </location>
</feature>
<reference evidence="2 3" key="1">
    <citation type="submission" date="2020-03" db="EMBL/GenBank/DDBJ databases">
        <title>WGS of actinomycetes isolated from Thailand.</title>
        <authorList>
            <person name="Thawai C."/>
        </authorList>
    </citation>
    <scope>NUCLEOTIDE SEQUENCE [LARGE SCALE GENOMIC DNA]</scope>
    <source>
        <strain evidence="2 3">HSS6-12</strain>
    </source>
</reference>
<keyword evidence="3" id="KW-1185">Reference proteome</keyword>
<evidence type="ECO:0000259" key="1">
    <source>
        <dbReference type="Pfam" id="PF03358"/>
    </source>
</evidence>
<gene>
    <name evidence="2" type="ORF">HCJ94_18305</name>
</gene>
<organism evidence="2 3">
    <name type="scientific">Micromonospora thermarum</name>
    <dbReference type="NCBI Taxonomy" id="2720024"/>
    <lineage>
        <taxon>Bacteria</taxon>
        <taxon>Bacillati</taxon>
        <taxon>Actinomycetota</taxon>
        <taxon>Actinomycetes</taxon>
        <taxon>Micromonosporales</taxon>
        <taxon>Micromonosporaceae</taxon>
        <taxon>Micromonospora</taxon>
    </lineage>
</organism>
<dbReference type="RefSeq" id="WP_168002240.1">
    <property type="nucleotide sequence ID" value="NZ_JAATEO010000019.1"/>
</dbReference>
<dbReference type="Proteomes" id="UP000783871">
    <property type="component" value="Unassembled WGS sequence"/>
</dbReference>
<dbReference type="Pfam" id="PF03358">
    <property type="entry name" value="FMN_red"/>
    <property type="match status" value="1"/>
</dbReference>